<dbReference type="SUPFAM" id="SSF53850">
    <property type="entry name" value="Periplasmic binding protein-like II"/>
    <property type="match status" value="1"/>
</dbReference>
<protein>
    <submittedName>
        <fullName evidence="3">Transporter substrate-binding domain-containing protein</fullName>
    </submittedName>
</protein>
<dbReference type="Pfam" id="PF00497">
    <property type="entry name" value="SBP_bac_3"/>
    <property type="match status" value="1"/>
</dbReference>
<dbReference type="Proteomes" id="UP001055460">
    <property type="component" value="Chromosome"/>
</dbReference>
<dbReference type="PANTHER" id="PTHR38834:SF3">
    <property type="entry name" value="SOLUTE-BINDING PROTEIN FAMILY 3_N-TERMINAL DOMAIN-CONTAINING PROTEIN"/>
    <property type="match status" value="1"/>
</dbReference>
<dbReference type="InterPro" id="IPR001638">
    <property type="entry name" value="Solute-binding_3/MltF_N"/>
</dbReference>
<feature type="chain" id="PRO_5040431380" evidence="1">
    <location>
        <begin position="19"/>
        <end position="244"/>
    </location>
</feature>
<dbReference type="Gene3D" id="3.40.190.10">
    <property type="entry name" value="Periplasmic binding protein-like II"/>
    <property type="match status" value="2"/>
</dbReference>
<accession>A0A9Q8Y4I7</accession>
<organism evidence="3 4">
    <name type="scientific">Ensifer adhaerens</name>
    <name type="common">Sinorhizobium morelense</name>
    <dbReference type="NCBI Taxonomy" id="106592"/>
    <lineage>
        <taxon>Bacteria</taxon>
        <taxon>Pseudomonadati</taxon>
        <taxon>Pseudomonadota</taxon>
        <taxon>Alphaproteobacteria</taxon>
        <taxon>Hyphomicrobiales</taxon>
        <taxon>Rhizobiaceae</taxon>
        <taxon>Sinorhizobium/Ensifer group</taxon>
        <taxon>Ensifer</taxon>
    </lineage>
</organism>
<evidence type="ECO:0000313" key="4">
    <source>
        <dbReference type="Proteomes" id="UP001055460"/>
    </source>
</evidence>
<sequence length="244" mass="27184">MKALIAALFLGLATTAEAQTIKFVTEEYPPYNFSTGAGPSGAAVDQVKLIMERLKLPYTIEVLPWARAFMLAETDPAYCVFTTGHDAERDRNFQWVEPLLIDHMVMVRQAGSAIAPASLEDAHQYTVGTQREDFSASYLKEHRFPKIDYAANLDSSLKKLLAGRVDLLMTSEKTFESMRSEGKPIEAALVLEGKLYGIACHRDFPRDIVAAMQYELDRLIGNGTQDVIFKQYGLKPNASLQAEK</sequence>
<dbReference type="AlphaFoldDB" id="A0A9Q8Y4I7"/>
<dbReference type="RefSeq" id="WP_090298466.1">
    <property type="nucleotide sequence ID" value="NZ_CP098807.1"/>
</dbReference>
<reference evidence="3" key="1">
    <citation type="submission" date="2022-06" db="EMBL/GenBank/DDBJ databases">
        <title>Physiological and biochemical characterization and genomic elucidation of a strain of the genus Ensifer adhaerens M8 that combines arsenic oxidation and chromium reduction.</title>
        <authorList>
            <person name="Li X."/>
            <person name="Yu c."/>
        </authorList>
    </citation>
    <scope>NUCLEOTIDE SEQUENCE</scope>
    <source>
        <strain evidence="3">M8</strain>
    </source>
</reference>
<evidence type="ECO:0000256" key="1">
    <source>
        <dbReference type="SAM" id="SignalP"/>
    </source>
</evidence>
<dbReference type="EMBL" id="CP098807">
    <property type="protein sequence ID" value="USJ22108.1"/>
    <property type="molecule type" value="Genomic_DNA"/>
</dbReference>
<feature type="domain" description="Solute-binding protein family 3/N-terminal" evidence="2">
    <location>
        <begin position="24"/>
        <end position="233"/>
    </location>
</feature>
<proteinExistence type="predicted"/>
<keyword evidence="1" id="KW-0732">Signal</keyword>
<gene>
    <name evidence="3" type="ORF">NE863_12365</name>
</gene>
<evidence type="ECO:0000313" key="3">
    <source>
        <dbReference type="EMBL" id="USJ22108.1"/>
    </source>
</evidence>
<evidence type="ECO:0000259" key="2">
    <source>
        <dbReference type="Pfam" id="PF00497"/>
    </source>
</evidence>
<feature type="signal peptide" evidence="1">
    <location>
        <begin position="1"/>
        <end position="18"/>
    </location>
</feature>
<dbReference type="OrthoDB" id="8587856at2"/>
<name>A0A9Q8Y4I7_ENSAD</name>
<dbReference type="PANTHER" id="PTHR38834">
    <property type="entry name" value="PERIPLASMIC SUBSTRATE BINDING PROTEIN FAMILY 3"/>
    <property type="match status" value="1"/>
</dbReference>